<reference evidence="1 2" key="1">
    <citation type="submission" date="2019-09" db="EMBL/GenBank/DDBJ databases">
        <title>Nitrincola iocasae sp. nov., a bacterium isolated from the sediment collected at a cold seep field in South China Sea.</title>
        <authorList>
            <person name="Zhang H."/>
            <person name="Wang H."/>
            <person name="Li C."/>
        </authorList>
    </citation>
    <scope>NUCLEOTIDE SEQUENCE [LARGE SCALE GENOMIC DNA]</scope>
    <source>
        <strain evidence="1 2">KXZD1103</strain>
    </source>
</reference>
<dbReference type="Proteomes" id="UP000325606">
    <property type="component" value="Chromosome"/>
</dbReference>
<dbReference type="InterPro" id="IPR019226">
    <property type="entry name" value="DUF2158"/>
</dbReference>
<dbReference type="EMBL" id="CP044222">
    <property type="protein sequence ID" value="QEW07137.1"/>
    <property type="molecule type" value="Genomic_DNA"/>
</dbReference>
<accession>A0A5J6LF07</accession>
<sequence>MSNTTEFQIGEIVKLKSGGPDMTIKSKNNASGTSYICQWFAGKKLEQGIFATESLEYVKKDES</sequence>
<gene>
    <name evidence="1" type="ORF">F5I99_11805</name>
</gene>
<dbReference type="RefSeq" id="WP_151056250.1">
    <property type="nucleotide sequence ID" value="NZ_CP044222.1"/>
</dbReference>
<evidence type="ECO:0000313" key="2">
    <source>
        <dbReference type="Proteomes" id="UP000325606"/>
    </source>
</evidence>
<keyword evidence="2" id="KW-1185">Reference proteome</keyword>
<name>A0A5J6LF07_9GAMM</name>
<organism evidence="1 2">
    <name type="scientific">Nitrincola iocasae</name>
    <dbReference type="NCBI Taxonomy" id="2614693"/>
    <lineage>
        <taxon>Bacteria</taxon>
        <taxon>Pseudomonadati</taxon>
        <taxon>Pseudomonadota</taxon>
        <taxon>Gammaproteobacteria</taxon>
        <taxon>Oceanospirillales</taxon>
        <taxon>Oceanospirillaceae</taxon>
        <taxon>Nitrincola</taxon>
    </lineage>
</organism>
<protein>
    <submittedName>
        <fullName evidence="1">DUF2158 domain-containing protein</fullName>
    </submittedName>
</protein>
<dbReference type="AlphaFoldDB" id="A0A5J6LF07"/>
<dbReference type="Pfam" id="PF09926">
    <property type="entry name" value="DUF2158"/>
    <property type="match status" value="1"/>
</dbReference>
<dbReference type="KEGG" id="nik:F5I99_11805"/>
<evidence type="ECO:0000313" key="1">
    <source>
        <dbReference type="EMBL" id="QEW07137.1"/>
    </source>
</evidence>
<proteinExistence type="predicted"/>